<protein>
    <submittedName>
        <fullName evidence="2">Uncharacterized protein</fullName>
    </submittedName>
</protein>
<comment type="caution">
    <text evidence="2">The sequence shown here is derived from an EMBL/GenBank/DDBJ whole genome shotgun (WGS) entry which is preliminary data.</text>
</comment>
<feature type="compositionally biased region" description="Low complexity" evidence="1">
    <location>
        <begin position="390"/>
        <end position="399"/>
    </location>
</feature>
<dbReference type="EMBL" id="NMPR01000156">
    <property type="protein sequence ID" value="KAA8628952.1"/>
    <property type="molecule type" value="Genomic_DNA"/>
</dbReference>
<proteinExistence type="predicted"/>
<gene>
    <name evidence="2" type="ORF">SMACR_06691</name>
</gene>
<dbReference type="AlphaFoldDB" id="A0A8S8ZKY2"/>
<evidence type="ECO:0000313" key="2">
    <source>
        <dbReference type="EMBL" id="KAA8628952.1"/>
    </source>
</evidence>
<name>A0A8S8ZKY2_SORMA</name>
<reference evidence="2 3" key="1">
    <citation type="submission" date="2017-07" db="EMBL/GenBank/DDBJ databases">
        <title>Genome sequence of the Sordaria macrospora wild type strain R19027.</title>
        <authorList>
            <person name="Nowrousian M."/>
            <person name="Teichert I."/>
            <person name="Kueck U."/>
        </authorList>
    </citation>
    <scope>NUCLEOTIDE SEQUENCE [LARGE SCALE GENOMIC DNA]</scope>
    <source>
        <strain evidence="2 3">R19027</strain>
        <tissue evidence="2">Mycelium</tissue>
    </source>
</reference>
<feature type="region of interest" description="Disordered" evidence="1">
    <location>
        <begin position="1"/>
        <end position="46"/>
    </location>
</feature>
<dbReference type="OMA" id="IGWAFNC"/>
<evidence type="ECO:0000313" key="3">
    <source>
        <dbReference type="Proteomes" id="UP000433876"/>
    </source>
</evidence>
<organism evidence="2 3">
    <name type="scientific">Sordaria macrospora</name>
    <dbReference type="NCBI Taxonomy" id="5147"/>
    <lineage>
        <taxon>Eukaryota</taxon>
        <taxon>Fungi</taxon>
        <taxon>Dikarya</taxon>
        <taxon>Ascomycota</taxon>
        <taxon>Pezizomycotina</taxon>
        <taxon>Sordariomycetes</taxon>
        <taxon>Sordariomycetidae</taxon>
        <taxon>Sordariales</taxon>
        <taxon>Sordariaceae</taxon>
        <taxon>Sordaria</taxon>
    </lineage>
</organism>
<dbReference type="Proteomes" id="UP000433876">
    <property type="component" value="Unassembled WGS sequence"/>
</dbReference>
<sequence>MAASSALTGLDGTSTPASFHTAANSPNTAADTTNITSPDHEDDQKPKYYKSREIPHVLKQSCQIHLEEQMYLPAIELLGSLLSDAGERQQTNKPVRVPPPAQLALLGTLTIHPAYTSRAPEQANLDIAAESREYLRTLLNKVGPINSDFRSAFSFRQGHNSGRWARRSSRDFNSPGESDGGGSIGIFDEADNIESKWSGNDHSIWRRSSDFWSVLGWAFRCSTTHPHRWVHWKEWLDFMIECLEKDWDERLAQDEANFRAEISNNNNNNSGCESEAKCQYPLLQQSLFVQYVDDLRRDRKRVLHEVIRALFAFADDENAADNTYYKEVFNKETVLHKDKSNKRKHSEMAAAVDLEKDQFGDYLDDFDDPVTDDDDDEKADTFTTPRLSSAAAARTGTGRRANKARTTKSTPFSRRPGKAFDVSPTTSPNPFRITDGLADSILLRLRLFRLVSGCAFYLSSDILGCKTQDLYDLFTSRLKSLPLPCFELFLSPDHNETVLPRFIYVSLFRYLAQSFTPRSAPNPEDVDPEADAEHAISQTMLRECFLPFPAKTVGVEDNAKFGLVLESMAWCLFQSGSVDYCCELRSEVERGIEERERKIKKGGNGKGGGAAAMMMMMTAAEKMGRQTLERSAASLRAFVDAVEATTGFMMEDGDGDAMDEDTLLVSSP</sequence>
<feature type="region of interest" description="Disordered" evidence="1">
    <location>
        <begin position="369"/>
        <end position="425"/>
    </location>
</feature>
<feature type="compositionally biased region" description="Acidic residues" evidence="1">
    <location>
        <begin position="369"/>
        <end position="378"/>
    </location>
</feature>
<evidence type="ECO:0000256" key="1">
    <source>
        <dbReference type="SAM" id="MobiDB-lite"/>
    </source>
</evidence>
<feature type="compositionally biased region" description="Polar residues" evidence="1">
    <location>
        <begin position="1"/>
        <end position="37"/>
    </location>
</feature>
<dbReference type="VEuPathDB" id="FungiDB:SMAC_06691"/>
<accession>A0A8S8ZKY2</accession>
<feature type="region of interest" description="Disordered" evidence="1">
    <location>
        <begin position="163"/>
        <end position="185"/>
    </location>
</feature>